<gene>
    <name evidence="1" type="ORF">MYCFIDRAFT_207103</name>
</gene>
<accession>M3B3I2</accession>
<dbReference type="KEGG" id="pfj:MYCFIDRAFT_207103"/>
<dbReference type="EMBL" id="KB446557">
    <property type="protein sequence ID" value="EME83932.1"/>
    <property type="molecule type" value="Genomic_DNA"/>
</dbReference>
<dbReference type="HOGENOM" id="CLU_1548291_0_0_1"/>
<protein>
    <submittedName>
        <fullName evidence="1">Uncharacterized protein</fullName>
    </submittedName>
</protein>
<dbReference type="Proteomes" id="UP000016932">
    <property type="component" value="Unassembled WGS sequence"/>
</dbReference>
<dbReference type="VEuPathDB" id="FungiDB:MYCFIDRAFT_207103"/>
<evidence type="ECO:0000313" key="1">
    <source>
        <dbReference type="EMBL" id="EME83932.1"/>
    </source>
</evidence>
<dbReference type="AlphaFoldDB" id="M3B3I2"/>
<dbReference type="GeneID" id="19336553"/>
<dbReference type="RefSeq" id="XP_007924556.1">
    <property type="nucleotide sequence ID" value="XM_007926365.1"/>
</dbReference>
<evidence type="ECO:0000313" key="2">
    <source>
        <dbReference type="Proteomes" id="UP000016932"/>
    </source>
</evidence>
<reference evidence="1 2" key="1">
    <citation type="journal article" date="2012" name="PLoS Pathog.">
        <title>Diverse lifestyles and strategies of plant pathogenesis encoded in the genomes of eighteen Dothideomycetes fungi.</title>
        <authorList>
            <person name="Ohm R.A."/>
            <person name="Feau N."/>
            <person name="Henrissat B."/>
            <person name="Schoch C.L."/>
            <person name="Horwitz B.A."/>
            <person name="Barry K.W."/>
            <person name="Condon B.J."/>
            <person name="Copeland A.C."/>
            <person name="Dhillon B."/>
            <person name="Glaser F."/>
            <person name="Hesse C.N."/>
            <person name="Kosti I."/>
            <person name="LaButti K."/>
            <person name="Lindquist E.A."/>
            <person name="Lucas S."/>
            <person name="Salamov A.A."/>
            <person name="Bradshaw R.E."/>
            <person name="Ciuffetti L."/>
            <person name="Hamelin R.C."/>
            <person name="Kema G.H.J."/>
            <person name="Lawrence C."/>
            <person name="Scott J.A."/>
            <person name="Spatafora J.W."/>
            <person name="Turgeon B.G."/>
            <person name="de Wit P.J.G.M."/>
            <person name="Zhong S."/>
            <person name="Goodwin S.B."/>
            <person name="Grigoriev I.V."/>
        </authorList>
    </citation>
    <scope>NUCLEOTIDE SEQUENCE [LARGE SCALE GENOMIC DNA]</scope>
    <source>
        <strain evidence="1 2">CIRAD86</strain>
    </source>
</reference>
<proteinExistence type="predicted"/>
<sequence>MTEAMMLCWTIAMQSMKQSGRAAGRQWYVCIRMDRGLGGNGNQSEREPCSDLVSCNGGLSNGGSGAGAGARAGGRSVTAYRYAYAGHQDRPAAETLPELVGGMVESRVYIAALRCAYWHFPREHRASLVEEGGSPNLGPHTFLLSSASVSHPSGPRNLRDYNNLINGSGYGAL</sequence>
<name>M3B3I2_PSEFD</name>
<organism evidence="1 2">
    <name type="scientific">Pseudocercospora fijiensis (strain CIRAD86)</name>
    <name type="common">Black leaf streak disease fungus</name>
    <name type="synonym">Mycosphaerella fijiensis</name>
    <dbReference type="NCBI Taxonomy" id="383855"/>
    <lineage>
        <taxon>Eukaryota</taxon>
        <taxon>Fungi</taxon>
        <taxon>Dikarya</taxon>
        <taxon>Ascomycota</taxon>
        <taxon>Pezizomycotina</taxon>
        <taxon>Dothideomycetes</taxon>
        <taxon>Dothideomycetidae</taxon>
        <taxon>Mycosphaerellales</taxon>
        <taxon>Mycosphaerellaceae</taxon>
        <taxon>Pseudocercospora</taxon>
    </lineage>
</organism>
<keyword evidence="2" id="KW-1185">Reference proteome</keyword>